<sequence>MLSLPADRHKALFLRDGPKMPLSDMSFQTYKMGMYVDSEVRDIIKDITALDKELKKKKKVLNKVITKLKMDEDMLDTILNTGDQPRTQHE</sequence>
<dbReference type="AlphaFoldDB" id="A0AAW2H6T5"/>
<name>A0AAW2H6T5_9NEOP</name>
<comment type="caution">
    <text evidence="1">The sequence shown here is derived from an EMBL/GenBank/DDBJ whole genome shotgun (WGS) entry which is preliminary data.</text>
</comment>
<proteinExistence type="predicted"/>
<dbReference type="EMBL" id="JARGDH010000040">
    <property type="protein sequence ID" value="KAL0264012.1"/>
    <property type="molecule type" value="Genomic_DNA"/>
</dbReference>
<evidence type="ECO:0000313" key="1">
    <source>
        <dbReference type="EMBL" id="KAL0264012.1"/>
    </source>
</evidence>
<protein>
    <submittedName>
        <fullName evidence="1">Uncharacterized protein</fullName>
    </submittedName>
</protein>
<reference evidence="1" key="1">
    <citation type="journal article" date="2024" name="Gigascience">
        <title>Chromosome-level genome of the poultry shaft louse Menopon gallinae provides insight into the host-switching and adaptive evolution of parasitic lice.</title>
        <authorList>
            <person name="Xu Y."/>
            <person name="Ma L."/>
            <person name="Liu S."/>
            <person name="Liang Y."/>
            <person name="Liu Q."/>
            <person name="He Z."/>
            <person name="Tian L."/>
            <person name="Duan Y."/>
            <person name="Cai W."/>
            <person name="Li H."/>
            <person name="Song F."/>
        </authorList>
    </citation>
    <scope>NUCLEOTIDE SEQUENCE</scope>
    <source>
        <strain evidence="1">Cailab_2023a</strain>
    </source>
</reference>
<gene>
    <name evidence="1" type="ORF">PYX00_010966</name>
</gene>
<accession>A0AAW2H6T5</accession>
<organism evidence="1">
    <name type="scientific">Menopon gallinae</name>
    <name type="common">poultry shaft louse</name>
    <dbReference type="NCBI Taxonomy" id="328185"/>
    <lineage>
        <taxon>Eukaryota</taxon>
        <taxon>Metazoa</taxon>
        <taxon>Ecdysozoa</taxon>
        <taxon>Arthropoda</taxon>
        <taxon>Hexapoda</taxon>
        <taxon>Insecta</taxon>
        <taxon>Pterygota</taxon>
        <taxon>Neoptera</taxon>
        <taxon>Paraneoptera</taxon>
        <taxon>Psocodea</taxon>
        <taxon>Troctomorpha</taxon>
        <taxon>Phthiraptera</taxon>
        <taxon>Amblycera</taxon>
        <taxon>Menoponidae</taxon>
        <taxon>Menopon</taxon>
    </lineage>
</organism>